<evidence type="ECO:0000313" key="2">
    <source>
        <dbReference type="Proteomes" id="UP000245657"/>
    </source>
</evidence>
<keyword evidence="2" id="KW-1185">Reference proteome</keyword>
<evidence type="ECO:0000313" key="1">
    <source>
        <dbReference type="EMBL" id="PWR73216.1"/>
    </source>
</evidence>
<accession>A0A2V2N655</accession>
<dbReference type="EMBL" id="QGMY01000003">
    <property type="protein sequence ID" value="PWR73216.1"/>
    <property type="molecule type" value="Genomic_DNA"/>
</dbReference>
<dbReference type="Proteomes" id="UP000245657">
    <property type="component" value="Unassembled WGS sequence"/>
</dbReference>
<name>A0A2V2N655_9EURY</name>
<gene>
    <name evidence="1" type="ORF">DK846_05150</name>
</gene>
<dbReference type="AlphaFoldDB" id="A0A2V2N655"/>
<proteinExistence type="predicted"/>
<organism evidence="1 2">
    <name type="scientific">Methanospirillum lacunae</name>
    <dbReference type="NCBI Taxonomy" id="668570"/>
    <lineage>
        <taxon>Archaea</taxon>
        <taxon>Methanobacteriati</taxon>
        <taxon>Methanobacteriota</taxon>
        <taxon>Stenosarchaea group</taxon>
        <taxon>Methanomicrobia</taxon>
        <taxon>Methanomicrobiales</taxon>
        <taxon>Methanospirillaceae</taxon>
        <taxon>Methanospirillum</taxon>
    </lineage>
</organism>
<reference evidence="1 2" key="1">
    <citation type="submission" date="2018-05" db="EMBL/GenBank/DDBJ databases">
        <title>Draft genome of Methanospirillum lacunae Ki8-1.</title>
        <authorList>
            <person name="Dueholm M.S."/>
            <person name="Nielsen P.H."/>
            <person name="Bakmann L.F."/>
            <person name="Otzen D.E."/>
        </authorList>
    </citation>
    <scope>NUCLEOTIDE SEQUENCE [LARGE SCALE GENOMIC DNA]</scope>
    <source>
        <strain evidence="1 2">Ki8-1</strain>
    </source>
</reference>
<protein>
    <submittedName>
        <fullName evidence="1">Uncharacterized protein</fullName>
    </submittedName>
</protein>
<comment type="caution">
    <text evidence="1">The sequence shown here is derived from an EMBL/GenBank/DDBJ whole genome shotgun (WGS) entry which is preliminary data.</text>
</comment>
<sequence length="136" mass="15288">MGLVQTLHVISGMVLQQVVQVESYPFKRENIVVLGIQRDNVGVGIMPLVQMESVIVEILLLGCVIPLEVLRTLRIFALVDQLMRIATQEALRLHTGVHNHSWFHPVSDNSILTPLFSEQSCIDSTFVQDTPFCDIH</sequence>